<accession>A0AAE9ZYQ4</accession>
<evidence type="ECO:0000256" key="2">
    <source>
        <dbReference type="ARBA" id="ARBA00009348"/>
    </source>
</evidence>
<dbReference type="GO" id="GO:0005737">
    <property type="term" value="C:cytoplasm"/>
    <property type="evidence" value="ECO:0007669"/>
    <property type="project" value="TreeGrafter"/>
</dbReference>
<evidence type="ECO:0000259" key="5">
    <source>
        <dbReference type="Pfam" id="PF13088"/>
    </source>
</evidence>
<feature type="signal peptide" evidence="4">
    <location>
        <begin position="1"/>
        <end position="23"/>
    </location>
</feature>
<feature type="chain" id="PRO_5041916822" description="exo-alpha-sialidase" evidence="4">
    <location>
        <begin position="24"/>
        <end position="599"/>
    </location>
</feature>
<dbReference type="GO" id="GO:0016020">
    <property type="term" value="C:membrane"/>
    <property type="evidence" value="ECO:0007669"/>
    <property type="project" value="TreeGrafter"/>
</dbReference>
<feature type="domain" description="Sialidase" evidence="5">
    <location>
        <begin position="90"/>
        <end position="307"/>
    </location>
</feature>
<dbReference type="GO" id="GO:0006689">
    <property type="term" value="P:ganglioside catabolic process"/>
    <property type="evidence" value="ECO:0007669"/>
    <property type="project" value="TreeGrafter"/>
</dbReference>
<dbReference type="PANTHER" id="PTHR10628:SF30">
    <property type="entry name" value="EXO-ALPHA-SIALIDASE"/>
    <property type="match status" value="1"/>
</dbReference>
<dbReference type="InterPro" id="IPR036278">
    <property type="entry name" value="Sialidase_sf"/>
</dbReference>
<evidence type="ECO:0000313" key="6">
    <source>
        <dbReference type="EMBL" id="WED65063.1"/>
    </source>
</evidence>
<gene>
    <name evidence="6" type="ORF">PXH66_22160</name>
</gene>
<dbReference type="Proteomes" id="UP001218638">
    <property type="component" value="Chromosome"/>
</dbReference>
<evidence type="ECO:0000256" key="1">
    <source>
        <dbReference type="ARBA" id="ARBA00000427"/>
    </source>
</evidence>
<dbReference type="Gene3D" id="2.120.10.10">
    <property type="match status" value="1"/>
</dbReference>
<proteinExistence type="inferred from homology"/>
<evidence type="ECO:0000313" key="7">
    <source>
        <dbReference type="Proteomes" id="UP001218638"/>
    </source>
</evidence>
<comment type="catalytic activity">
    <reaction evidence="1">
        <text>Hydrolysis of alpha-(2-&gt;3)-, alpha-(2-&gt;6)-, alpha-(2-&gt;8)- glycosidic linkages of terminal sialic acid residues in oligosaccharides, glycoproteins, glycolipids, colominic acid and synthetic substrates.</text>
        <dbReference type="EC" id="3.2.1.18"/>
    </reaction>
</comment>
<dbReference type="GO" id="GO:0009313">
    <property type="term" value="P:oligosaccharide catabolic process"/>
    <property type="evidence" value="ECO:0007669"/>
    <property type="project" value="TreeGrafter"/>
</dbReference>
<dbReference type="KEGG" id="slom:PXH66_22160"/>
<dbReference type="PANTHER" id="PTHR10628">
    <property type="entry name" value="SIALIDASE"/>
    <property type="match status" value="1"/>
</dbReference>
<dbReference type="Pfam" id="PF13088">
    <property type="entry name" value="BNR_2"/>
    <property type="match status" value="1"/>
</dbReference>
<dbReference type="EC" id="3.2.1.18" evidence="3"/>
<name>A0AAE9ZYQ4_9BACT</name>
<keyword evidence="4" id="KW-0732">Signal</keyword>
<dbReference type="CDD" id="cd15482">
    <property type="entry name" value="Sialidase_non-viral"/>
    <property type="match status" value="1"/>
</dbReference>
<dbReference type="RefSeq" id="WP_330929449.1">
    <property type="nucleotide sequence ID" value="NZ_CP119075.1"/>
</dbReference>
<protein>
    <recommendedName>
        <fullName evidence="3">exo-alpha-sialidase</fullName>
        <ecNumber evidence="3">3.2.1.18</ecNumber>
    </recommendedName>
</protein>
<dbReference type="InterPro" id="IPR011040">
    <property type="entry name" value="Sialidase"/>
</dbReference>
<reference evidence="6" key="1">
    <citation type="submission" date="2023-03" db="EMBL/GenBank/DDBJ databases">
        <title>Lomoglobus Profundus gen. nov., sp. nov., a novel member of the phylum Verrucomicrobia, isolated from deep-marine sediment of South China Sea.</title>
        <authorList>
            <person name="Ahmad T."/>
            <person name="Ishaq S.E."/>
            <person name="Wang F."/>
        </authorList>
    </citation>
    <scope>NUCLEOTIDE SEQUENCE</scope>
    <source>
        <strain evidence="6">LMO-M01</strain>
    </source>
</reference>
<keyword evidence="7" id="KW-1185">Reference proteome</keyword>
<sequence length="599" mass="67245">MTKPHSLLFALSLLLGSTLSTTAEVSFNRDSLVVPESAKVTVSAENYPGITNPNPRGGWYYKCANIVLAADGSLVASWQLSDNHVSLMSHIMVARSSDGGRTWGDYQSIAQADVWLDHSVYVVPQMSVLRDGRIVIISDWGKRHPGQSFPMLAHWQKPDRGMANFIFWSEDNGKTWTKPEKIDDVGGEPGYILEMSDGTLAYTRTSSNTTDLLKNPPLPWGDIYYRNEIVFSDDRGSTWGRPTWVSDSPFYGDCEVGLVELSPNHLLGVTRIGLGNGQFGHPSRLLYSDDGGRSWPRAELAPFYGQRPHIRKLQSGRYLVTYRNRWGTPGTRALVFDPQEDSGFQPNSWILDEERCELTSNQMTLRTEHGQRGAVTFNLYPAQDDQSRVEMEATLRVDSTATNGVTLSAGCWVHLANDRVYLGDRPETGFALDTKKWHDYRIVRENGSIRIDVDGRERLRADIADIWVRPVRFGNRAVSGPVEAKHGHVEPYSQNRSVSHWKNVSVKVDNATDYDIKWSWQSTQGYPDQFRRDRTVVLDYSYPGDCGYSSSTQLPDGRIVIVDYTTGGDLDSYSWGAEGRGTAPFVRAYHVTEADLVRP</sequence>
<dbReference type="SUPFAM" id="SSF50939">
    <property type="entry name" value="Sialidases"/>
    <property type="match status" value="1"/>
</dbReference>
<comment type="similarity">
    <text evidence="2">Belongs to the glycosyl hydrolase 33 family.</text>
</comment>
<evidence type="ECO:0000256" key="3">
    <source>
        <dbReference type="ARBA" id="ARBA00012733"/>
    </source>
</evidence>
<dbReference type="AlphaFoldDB" id="A0AAE9ZYQ4"/>
<dbReference type="EMBL" id="CP119075">
    <property type="protein sequence ID" value="WED65063.1"/>
    <property type="molecule type" value="Genomic_DNA"/>
</dbReference>
<dbReference type="InterPro" id="IPR026856">
    <property type="entry name" value="Sialidase_fam"/>
</dbReference>
<organism evidence="6 7">
    <name type="scientific">Synoicihabitans lomoniglobus</name>
    <dbReference type="NCBI Taxonomy" id="2909285"/>
    <lineage>
        <taxon>Bacteria</taxon>
        <taxon>Pseudomonadati</taxon>
        <taxon>Verrucomicrobiota</taxon>
        <taxon>Opitutia</taxon>
        <taxon>Opitutales</taxon>
        <taxon>Opitutaceae</taxon>
        <taxon>Synoicihabitans</taxon>
    </lineage>
</organism>
<evidence type="ECO:0000256" key="4">
    <source>
        <dbReference type="SAM" id="SignalP"/>
    </source>
</evidence>
<dbReference type="GO" id="GO:0004308">
    <property type="term" value="F:exo-alpha-sialidase activity"/>
    <property type="evidence" value="ECO:0007669"/>
    <property type="project" value="UniProtKB-EC"/>
</dbReference>